<name>A0A537LWP7_9BACT</name>
<evidence type="ECO:0000256" key="2">
    <source>
        <dbReference type="SAM" id="Phobius"/>
    </source>
</evidence>
<keyword evidence="2" id="KW-0812">Transmembrane</keyword>
<feature type="transmembrane region" description="Helical" evidence="2">
    <location>
        <begin position="164"/>
        <end position="181"/>
    </location>
</feature>
<feature type="transmembrane region" description="Helical" evidence="2">
    <location>
        <begin position="133"/>
        <end position="152"/>
    </location>
</feature>
<dbReference type="EMBL" id="VBAM01000186">
    <property type="protein sequence ID" value="TMJ12400.1"/>
    <property type="molecule type" value="Genomic_DNA"/>
</dbReference>
<feature type="region of interest" description="Disordered" evidence="1">
    <location>
        <begin position="1"/>
        <end position="31"/>
    </location>
</feature>
<keyword evidence="2" id="KW-0472">Membrane</keyword>
<proteinExistence type="predicted"/>
<feature type="transmembrane region" description="Helical" evidence="2">
    <location>
        <begin position="72"/>
        <end position="91"/>
    </location>
</feature>
<evidence type="ECO:0000256" key="1">
    <source>
        <dbReference type="SAM" id="MobiDB-lite"/>
    </source>
</evidence>
<feature type="transmembrane region" description="Helical" evidence="2">
    <location>
        <begin position="100"/>
        <end position="121"/>
    </location>
</feature>
<dbReference type="AlphaFoldDB" id="A0A537LWP7"/>
<feature type="transmembrane region" description="Helical" evidence="2">
    <location>
        <begin position="201"/>
        <end position="220"/>
    </location>
</feature>
<evidence type="ECO:0000313" key="3">
    <source>
        <dbReference type="EMBL" id="TMJ12400.1"/>
    </source>
</evidence>
<feature type="transmembrane region" description="Helical" evidence="2">
    <location>
        <begin position="241"/>
        <end position="259"/>
    </location>
</feature>
<comment type="caution">
    <text evidence="3">The sequence shown here is derived from an EMBL/GenBank/DDBJ whole genome shotgun (WGS) entry which is preliminary data.</text>
</comment>
<keyword evidence="2" id="KW-1133">Transmembrane helix</keyword>
<gene>
    <name evidence="3" type="ORF">E6H02_05985</name>
</gene>
<evidence type="ECO:0000313" key="4">
    <source>
        <dbReference type="Proteomes" id="UP000320393"/>
    </source>
</evidence>
<protein>
    <submittedName>
        <fullName evidence="3">Uncharacterized protein</fullName>
    </submittedName>
</protein>
<organism evidence="3 4">
    <name type="scientific">Candidatus Segetimicrobium genomatis</name>
    <dbReference type="NCBI Taxonomy" id="2569760"/>
    <lineage>
        <taxon>Bacteria</taxon>
        <taxon>Bacillati</taxon>
        <taxon>Candidatus Sysuimicrobiota</taxon>
        <taxon>Candidatus Sysuimicrobiia</taxon>
        <taxon>Candidatus Sysuimicrobiales</taxon>
        <taxon>Candidatus Segetimicrobiaceae</taxon>
        <taxon>Candidatus Segetimicrobium</taxon>
    </lineage>
</organism>
<accession>A0A537LWP7</accession>
<sequence length="388" mass="40985">MISDEAAMTEGGSPTRQDATPGPAETRSAHHADAHSGRLSNLRSHSQAALASVFYLLLADAAFETFRSGSSLRWLIMVVVAAYAIATVLLWRRLVWATKAVASFVLLLCLLAATTWIPGGITEGVVLIGQPTSTILSLLTILAVLLAGLGLIQLKSIPPAARWAIGFLVVYGAVAFVYGIAAHTPYLDLLHGDSLWFRLPSWLQGAFIGALVVAPAGLLSRIAATWHGVRGAKARGNGMQLIVLAAAVVMAVGTLRAPAGSARNQRQFDVGGFAPRLGHLVFARAESGGRPVGRADQFQQGVKAVFAFIDFEGLKAEDTVSAVWYQGADQLFEEKVKVAEAFGATSSPKGGLRFAIRFPNGAQPGGYFLEVSVNDRLALAGIFGVKPK</sequence>
<dbReference type="Proteomes" id="UP000320393">
    <property type="component" value="Unassembled WGS sequence"/>
</dbReference>
<reference evidence="3 4" key="1">
    <citation type="journal article" date="2019" name="Nat. Microbiol.">
        <title>Mediterranean grassland soil C-N compound turnover is dependent on rainfall and depth, and is mediated by genomically divergent microorganisms.</title>
        <authorList>
            <person name="Diamond S."/>
            <person name="Andeer P.F."/>
            <person name="Li Z."/>
            <person name="Crits-Christoph A."/>
            <person name="Burstein D."/>
            <person name="Anantharaman K."/>
            <person name="Lane K.R."/>
            <person name="Thomas B.C."/>
            <person name="Pan C."/>
            <person name="Northen T.R."/>
            <person name="Banfield J.F."/>
        </authorList>
    </citation>
    <scope>NUCLEOTIDE SEQUENCE [LARGE SCALE GENOMIC DNA]</scope>
    <source>
        <strain evidence="3">NP_5</strain>
    </source>
</reference>